<sequence>MSKNSEDELIVFDTNALIQLHTQERFSNLALSIYQKAKYIGVCNLVVPEIAGAAGAMVRNKSLSKRDRAKIQSFLLDNLENWLVLPVSKKVCRKAFDLCQKHPLKGADAVHLAAALAMQLFRELRFFTLDKTLYQATQKEKVPVVTIPEFERGR</sequence>
<dbReference type="AlphaFoldDB" id="A0A511R2T1"/>
<gene>
    <name evidence="2" type="ORF">MHY01S_20770</name>
</gene>
<comment type="caution">
    <text evidence="2">The sequence shown here is derived from an EMBL/GenBank/DDBJ whole genome shotgun (WGS) entry which is preliminary data.</text>
</comment>
<dbReference type="Pfam" id="PF01850">
    <property type="entry name" value="PIN"/>
    <property type="match status" value="1"/>
</dbReference>
<organism evidence="2 3">
    <name type="scientific">Meiothermus hypogaeus NBRC 106114</name>
    <dbReference type="NCBI Taxonomy" id="1227553"/>
    <lineage>
        <taxon>Bacteria</taxon>
        <taxon>Thermotogati</taxon>
        <taxon>Deinococcota</taxon>
        <taxon>Deinococci</taxon>
        <taxon>Thermales</taxon>
        <taxon>Thermaceae</taxon>
        <taxon>Meiothermus</taxon>
    </lineage>
</organism>
<evidence type="ECO:0000313" key="2">
    <source>
        <dbReference type="EMBL" id="GEM83911.1"/>
    </source>
</evidence>
<dbReference type="CDD" id="cd09874">
    <property type="entry name" value="PIN_MT3492-like"/>
    <property type="match status" value="1"/>
</dbReference>
<dbReference type="Proteomes" id="UP000321197">
    <property type="component" value="Unassembled WGS sequence"/>
</dbReference>
<dbReference type="Gene3D" id="3.40.50.1010">
    <property type="entry name" value="5'-nuclease"/>
    <property type="match status" value="1"/>
</dbReference>
<dbReference type="InterPro" id="IPR029060">
    <property type="entry name" value="PIN-like_dom_sf"/>
</dbReference>
<name>A0A511R2T1_9DEIN</name>
<accession>A0A511R2T1</accession>
<evidence type="ECO:0000259" key="1">
    <source>
        <dbReference type="Pfam" id="PF01850"/>
    </source>
</evidence>
<dbReference type="InterPro" id="IPR002716">
    <property type="entry name" value="PIN_dom"/>
</dbReference>
<reference evidence="2 3" key="1">
    <citation type="submission" date="2019-07" db="EMBL/GenBank/DDBJ databases">
        <title>Whole genome shotgun sequence of Meiothermus hypogaeus NBRC 106114.</title>
        <authorList>
            <person name="Hosoyama A."/>
            <person name="Uohara A."/>
            <person name="Ohji S."/>
            <person name="Ichikawa N."/>
        </authorList>
    </citation>
    <scope>NUCLEOTIDE SEQUENCE [LARGE SCALE GENOMIC DNA]</scope>
    <source>
        <strain evidence="2 3">NBRC 106114</strain>
    </source>
</reference>
<feature type="domain" description="PIN" evidence="1">
    <location>
        <begin position="10"/>
        <end position="133"/>
    </location>
</feature>
<protein>
    <recommendedName>
        <fullName evidence="1">PIN domain-containing protein</fullName>
    </recommendedName>
</protein>
<evidence type="ECO:0000313" key="3">
    <source>
        <dbReference type="Proteomes" id="UP000321197"/>
    </source>
</evidence>
<dbReference type="SUPFAM" id="SSF88723">
    <property type="entry name" value="PIN domain-like"/>
    <property type="match status" value="1"/>
</dbReference>
<dbReference type="RefSeq" id="WP_170148281.1">
    <property type="nucleotide sequence ID" value="NZ_BJXL01000066.1"/>
</dbReference>
<dbReference type="EMBL" id="BJXL01000066">
    <property type="protein sequence ID" value="GEM83911.1"/>
    <property type="molecule type" value="Genomic_DNA"/>
</dbReference>
<proteinExistence type="predicted"/>